<dbReference type="eggNOG" id="COG1490">
    <property type="taxonomic scope" value="Bacteria"/>
</dbReference>
<dbReference type="STRING" id="1307761.L21SP2_1794"/>
<dbReference type="GO" id="GO:0000049">
    <property type="term" value="F:tRNA binding"/>
    <property type="evidence" value="ECO:0007669"/>
    <property type="project" value="UniProtKB-UniRule"/>
</dbReference>
<dbReference type="GO" id="GO:0051500">
    <property type="term" value="F:D-tyrosyl-tRNA(Tyr) deacylase activity"/>
    <property type="evidence" value="ECO:0007669"/>
    <property type="project" value="TreeGrafter"/>
</dbReference>
<keyword evidence="2" id="KW-0963">Cytoplasm</keyword>
<comment type="domain">
    <text evidence="2">A Gly-cisPro motif from one monomer fits into the active site of the other monomer to allow specific chiral rejection of L-amino acids.</text>
</comment>
<evidence type="ECO:0000256" key="2">
    <source>
        <dbReference type="HAMAP-Rule" id="MF_00518"/>
    </source>
</evidence>
<comment type="catalytic activity">
    <reaction evidence="2">
        <text>a D-aminoacyl-tRNA + H2O = a tRNA + a D-alpha-amino acid + H(+)</text>
        <dbReference type="Rhea" id="RHEA:13953"/>
        <dbReference type="Rhea" id="RHEA-COMP:10123"/>
        <dbReference type="Rhea" id="RHEA-COMP:10124"/>
        <dbReference type="ChEBI" id="CHEBI:15377"/>
        <dbReference type="ChEBI" id="CHEBI:15378"/>
        <dbReference type="ChEBI" id="CHEBI:59871"/>
        <dbReference type="ChEBI" id="CHEBI:78442"/>
        <dbReference type="ChEBI" id="CHEBI:79333"/>
        <dbReference type="EC" id="3.1.1.96"/>
    </reaction>
</comment>
<keyword evidence="2" id="KW-0820">tRNA-binding</keyword>
<dbReference type="SUPFAM" id="SSF69500">
    <property type="entry name" value="DTD-like"/>
    <property type="match status" value="1"/>
</dbReference>
<comment type="similarity">
    <text evidence="1 2">Belongs to the DTD family.</text>
</comment>
<comment type="catalytic activity">
    <reaction evidence="2">
        <text>glycyl-tRNA(Ala) + H2O = tRNA(Ala) + glycine + H(+)</text>
        <dbReference type="Rhea" id="RHEA:53744"/>
        <dbReference type="Rhea" id="RHEA-COMP:9657"/>
        <dbReference type="Rhea" id="RHEA-COMP:13640"/>
        <dbReference type="ChEBI" id="CHEBI:15377"/>
        <dbReference type="ChEBI" id="CHEBI:15378"/>
        <dbReference type="ChEBI" id="CHEBI:57305"/>
        <dbReference type="ChEBI" id="CHEBI:78442"/>
        <dbReference type="ChEBI" id="CHEBI:78522"/>
    </reaction>
</comment>
<dbReference type="GO" id="GO:0005737">
    <property type="term" value="C:cytoplasm"/>
    <property type="evidence" value="ECO:0007669"/>
    <property type="project" value="UniProtKB-SubCell"/>
</dbReference>
<reference evidence="3 4" key="1">
    <citation type="journal article" date="2015" name="Stand. Genomic Sci.">
        <title>Complete genome sequence and description of Salinispira pacifica gen. nov., sp. nov., a novel spirochaete isolated form a hypersaline microbial mat.</title>
        <authorList>
            <person name="Ben Hania W."/>
            <person name="Joseph M."/>
            <person name="Schumann P."/>
            <person name="Bunk B."/>
            <person name="Fiebig A."/>
            <person name="Sproer C."/>
            <person name="Klenk H.P."/>
            <person name="Fardeau M.L."/>
            <person name="Spring S."/>
        </authorList>
    </citation>
    <scope>NUCLEOTIDE SEQUENCE [LARGE SCALE GENOMIC DNA]</scope>
    <source>
        <strain evidence="3 4">L21-RPul-D2</strain>
    </source>
</reference>
<dbReference type="Gene3D" id="3.50.80.10">
    <property type="entry name" value="D-tyrosyl-tRNA(Tyr) deacylase"/>
    <property type="match status" value="1"/>
</dbReference>
<dbReference type="PANTHER" id="PTHR10472">
    <property type="entry name" value="D-TYROSYL-TRNA TYR DEACYLASE"/>
    <property type="match status" value="1"/>
</dbReference>
<keyword evidence="2" id="KW-0378">Hydrolase</keyword>
<dbReference type="HOGENOM" id="CLU_076901_1_0_12"/>
<dbReference type="InterPro" id="IPR023509">
    <property type="entry name" value="DTD-like_sf"/>
</dbReference>
<dbReference type="EC" id="3.1.1.-" evidence="2"/>
<dbReference type="NCBIfam" id="TIGR00256">
    <property type="entry name" value="D-aminoacyl-tRNA deacylase"/>
    <property type="match status" value="1"/>
</dbReference>
<dbReference type="GO" id="GO:0043908">
    <property type="term" value="F:Ser(Gly)-tRNA(Ala) hydrolase activity"/>
    <property type="evidence" value="ECO:0007669"/>
    <property type="project" value="UniProtKB-UniRule"/>
</dbReference>
<accession>V5WJ24</accession>
<comment type="subcellular location">
    <subcellularLocation>
        <location evidence="2">Cytoplasm</location>
    </subcellularLocation>
</comment>
<protein>
    <recommendedName>
        <fullName evidence="2">D-aminoacyl-tRNA deacylase</fullName>
        <shortName evidence="2">DTD</shortName>
        <ecNumber evidence="2">3.1.1.96</ecNumber>
    </recommendedName>
    <alternativeName>
        <fullName evidence="2">Gly-tRNA(Ala) deacylase</fullName>
        <ecNumber evidence="2">3.1.1.-</ecNumber>
    </alternativeName>
</protein>
<dbReference type="EC" id="3.1.1.96" evidence="2"/>
<keyword evidence="2" id="KW-0694">RNA-binding</keyword>
<comment type="function">
    <text evidence="2">An aminoacyl-tRNA editing enzyme that deacylates mischarged D-aminoacyl-tRNAs. Also deacylates mischarged glycyl-tRNA(Ala), protecting cells against glycine mischarging by AlaRS. Acts via tRNA-based rather than protein-based catalysis; rejects L-amino acids rather than detecting D-amino acids in the active site. By recycling D-aminoacyl-tRNA to D-amino acids and free tRNA molecules, this enzyme counteracts the toxicity associated with the formation of D-aminoacyl-tRNA entities in vivo and helps enforce protein L-homochirality.</text>
</comment>
<dbReference type="GO" id="GO:0019478">
    <property type="term" value="P:D-amino acid catabolic process"/>
    <property type="evidence" value="ECO:0007669"/>
    <property type="project" value="UniProtKB-UniRule"/>
</dbReference>
<dbReference type="AlphaFoldDB" id="V5WJ24"/>
<keyword evidence="4" id="KW-1185">Reference proteome</keyword>
<evidence type="ECO:0000313" key="3">
    <source>
        <dbReference type="EMBL" id="AHC15171.1"/>
    </source>
</evidence>
<dbReference type="RefSeq" id="WP_024268089.1">
    <property type="nucleotide sequence ID" value="NC_023035.1"/>
</dbReference>
<dbReference type="GO" id="GO:0106026">
    <property type="term" value="F:Gly-tRNA(Ala) deacylase activity"/>
    <property type="evidence" value="ECO:0007669"/>
    <property type="project" value="UniProtKB-UniRule"/>
</dbReference>
<name>V5WJ24_9SPIO</name>
<organism evidence="3 4">
    <name type="scientific">Salinispira pacifica</name>
    <dbReference type="NCBI Taxonomy" id="1307761"/>
    <lineage>
        <taxon>Bacteria</taxon>
        <taxon>Pseudomonadati</taxon>
        <taxon>Spirochaetota</taxon>
        <taxon>Spirochaetia</taxon>
        <taxon>Spirochaetales</taxon>
        <taxon>Spirochaetaceae</taxon>
        <taxon>Salinispira</taxon>
    </lineage>
</organism>
<dbReference type="HAMAP" id="MF_00518">
    <property type="entry name" value="Deacylase_Dtd"/>
    <property type="match status" value="1"/>
</dbReference>
<dbReference type="FunFam" id="3.50.80.10:FF:000001">
    <property type="entry name" value="D-aminoacyl-tRNA deacylase"/>
    <property type="match status" value="1"/>
</dbReference>
<comment type="subunit">
    <text evidence="2">Homodimer.</text>
</comment>
<evidence type="ECO:0000313" key="4">
    <source>
        <dbReference type="Proteomes" id="UP000018680"/>
    </source>
</evidence>
<dbReference type="OrthoDB" id="9801395at2"/>
<dbReference type="KEGG" id="slr:L21SP2_1794"/>
<evidence type="ECO:0000256" key="1">
    <source>
        <dbReference type="ARBA" id="ARBA00009673"/>
    </source>
</evidence>
<dbReference type="EMBL" id="CP006939">
    <property type="protein sequence ID" value="AHC15171.1"/>
    <property type="molecule type" value="Genomic_DNA"/>
</dbReference>
<dbReference type="PATRIC" id="fig|1307761.3.peg.1788"/>
<dbReference type="Pfam" id="PF02580">
    <property type="entry name" value="Tyr_Deacylase"/>
    <property type="match status" value="1"/>
</dbReference>
<dbReference type="PANTHER" id="PTHR10472:SF5">
    <property type="entry name" value="D-AMINOACYL-TRNA DEACYLASE 1"/>
    <property type="match status" value="1"/>
</dbReference>
<dbReference type="InterPro" id="IPR003732">
    <property type="entry name" value="Daa-tRNA_deacyls_DTD"/>
</dbReference>
<proteinExistence type="inferred from homology"/>
<gene>
    <name evidence="2" type="primary">dtd</name>
    <name evidence="3" type="ORF">L21SP2_1794</name>
</gene>
<dbReference type="Proteomes" id="UP000018680">
    <property type="component" value="Chromosome"/>
</dbReference>
<feature type="short sequence motif" description="Gly-cisPro motif, important for rejection of L-amino acids" evidence="2">
    <location>
        <begin position="137"/>
        <end position="138"/>
    </location>
</feature>
<sequence length="149" mass="16974">MRAVVQRVSQASVMVGEEMKSSISSGILALIGIEQDDTLDDMNYMVDKILNLRIFNDSRGIMNLSLLDLNLELLGVSQFTLYGDTRKGRRPSYNKAASPDHARKLFSDLEEMFLQRHQRCRFGEFQAHMDVSLMNDGPVTLLIDSRKEF</sequence>